<comment type="pathway">
    <text evidence="2">Carbohydrate degradation; pentose phosphate pathway; D-glyceraldehyde 3-phosphate and beta-D-fructose 6-phosphate from D-ribose 5-phosphate and D-xylulose 5-phosphate (non-oxidative stage): step 2/3.</text>
</comment>
<protein>
    <recommendedName>
        <fullName evidence="4 8">Transaldolase</fullName>
        <ecNumber evidence="4 8">2.2.1.2</ecNumber>
    </recommendedName>
</protein>
<dbReference type="GO" id="GO:0005975">
    <property type="term" value="P:carbohydrate metabolic process"/>
    <property type="evidence" value="ECO:0007669"/>
    <property type="project" value="InterPro"/>
</dbReference>
<keyword evidence="9" id="KW-0808">Transferase</keyword>
<dbReference type="CDD" id="cd00957">
    <property type="entry name" value="Transaldolase_TalAB"/>
    <property type="match status" value="1"/>
</dbReference>
<comment type="catalytic activity">
    <reaction evidence="7">
        <text>D-sedoheptulose 7-phosphate + D-glyceraldehyde 3-phosphate = D-erythrose 4-phosphate + beta-D-fructose 6-phosphate</text>
        <dbReference type="Rhea" id="RHEA:17053"/>
        <dbReference type="ChEBI" id="CHEBI:16897"/>
        <dbReference type="ChEBI" id="CHEBI:57483"/>
        <dbReference type="ChEBI" id="CHEBI:57634"/>
        <dbReference type="ChEBI" id="CHEBI:59776"/>
        <dbReference type="EC" id="2.2.1.2"/>
    </reaction>
</comment>
<keyword evidence="6" id="KW-0704">Schiff base</keyword>
<dbReference type="OrthoDB" id="9809101at2"/>
<dbReference type="InterPro" id="IPR001585">
    <property type="entry name" value="TAL/FSA"/>
</dbReference>
<dbReference type="PANTHER" id="PTHR10683">
    <property type="entry name" value="TRANSALDOLASE"/>
    <property type="match status" value="1"/>
</dbReference>
<dbReference type="NCBIfam" id="NF009001">
    <property type="entry name" value="PRK12346.1"/>
    <property type="match status" value="1"/>
</dbReference>
<dbReference type="GO" id="GO:0004801">
    <property type="term" value="F:transaldolase activity"/>
    <property type="evidence" value="ECO:0007669"/>
    <property type="project" value="UniProtKB-UniRule"/>
</dbReference>
<dbReference type="EMBL" id="LR217720">
    <property type="protein sequence ID" value="VFP84423.1"/>
    <property type="molecule type" value="Genomic_DNA"/>
</dbReference>
<dbReference type="Pfam" id="PF00923">
    <property type="entry name" value="TAL_FSA"/>
    <property type="match status" value="1"/>
</dbReference>
<evidence type="ECO:0000313" key="9">
    <source>
        <dbReference type="EMBL" id="VFP84423.1"/>
    </source>
</evidence>
<dbReference type="GO" id="GO:0005829">
    <property type="term" value="C:cytosol"/>
    <property type="evidence" value="ECO:0007669"/>
    <property type="project" value="TreeGrafter"/>
</dbReference>
<dbReference type="RefSeq" id="WP_157989886.1">
    <property type="nucleotide sequence ID" value="NZ_LR217720.1"/>
</dbReference>
<evidence type="ECO:0000256" key="2">
    <source>
        <dbReference type="ARBA" id="ARBA00004857"/>
    </source>
</evidence>
<comment type="function">
    <text evidence="1">Transaldolase is important for the balance of metabolites in the pentose-phosphate pathway.</text>
</comment>
<dbReference type="UniPathway" id="UPA00115">
    <property type="reaction ID" value="UER00414"/>
</dbReference>
<evidence type="ECO:0000256" key="3">
    <source>
        <dbReference type="ARBA" id="ARBA00008012"/>
    </source>
</evidence>
<sequence length="317" mass="35919">MVDKLSSLRAVSTIVADTGDISAVTRYQPQDATTNMSLILSAVRSSVYNHLIHSSIMWARAQSYNKEKQAAYAVEYVAVQLGVEILQYVHGCVSTAIDARFAYDTENSILQARRLVTLYNDHDIPNERILIKIPATWQGICAAAQLEQEGIRCNLTLLFSFSQARACAEAGVFLISPFIGRILDWYQANTAIKKYTSITDPGVLFGRKIYTYYKQYGYKTAVMCASFRNTDEIIALAGCDRLTISPKFLKELSETKGYITRTLFYNGVRQDQPKPITEGEFLWQHHQDPMAVEKLAEGIRHFNIDQRKLEKMLFDLI</sequence>
<evidence type="ECO:0000256" key="4">
    <source>
        <dbReference type="ARBA" id="ARBA00013151"/>
    </source>
</evidence>
<evidence type="ECO:0000256" key="1">
    <source>
        <dbReference type="ARBA" id="ARBA00003518"/>
    </source>
</evidence>
<dbReference type="InterPro" id="IPR013785">
    <property type="entry name" value="Aldolase_TIM"/>
</dbReference>
<organism evidence="9 10">
    <name type="scientific">Candidatus Erwinia haradaeae</name>
    <dbReference type="NCBI Taxonomy" id="1922217"/>
    <lineage>
        <taxon>Bacteria</taxon>
        <taxon>Pseudomonadati</taxon>
        <taxon>Pseudomonadota</taxon>
        <taxon>Gammaproteobacteria</taxon>
        <taxon>Enterobacterales</taxon>
        <taxon>Erwiniaceae</taxon>
        <taxon>Erwinia</taxon>
    </lineage>
</organism>
<name>A0A451DDB0_9GAMM</name>
<dbReference type="Gene3D" id="3.20.20.70">
    <property type="entry name" value="Aldolase class I"/>
    <property type="match status" value="1"/>
</dbReference>
<evidence type="ECO:0000256" key="7">
    <source>
        <dbReference type="ARBA" id="ARBA00048810"/>
    </source>
</evidence>
<evidence type="ECO:0000313" key="10">
    <source>
        <dbReference type="Proteomes" id="UP000294418"/>
    </source>
</evidence>
<dbReference type="SUPFAM" id="SSF51569">
    <property type="entry name" value="Aldolase"/>
    <property type="match status" value="1"/>
</dbReference>
<dbReference type="InterPro" id="IPR004730">
    <property type="entry name" value="Transaldolase_1"/>
</dbReference>
<reference evidence="9 10" key="1">
    <citation type="submission" date="2019-02" db="EMBL/GenBank/DDBJ databases">
        <authorList>
            <person name="Manzano-Marin A."/>
            <person name="Manzano-Marin A."/>
        </authorList>
    </citation>
    <scope>NUCLEOTIDE SEQUENCE [LARGE SCALE GENOMIC DNA]</scope>
    <source>
        <strain evidence="9 10">ErCilaricifoliae</strain>
    </source>
</reference>
<proteinExistence type="inferred from homology"/>
<dbReference type="EC" id="2.2.1.2" evidence="4 8"/>
<gene>
    <name evidence="9" type="primary">talB</name>
    <name evidence="9" type="ORF">ERCILAFE3058_511</name>
</gene>
<dbReference type="PANTHER" id="PTHR10683:SF18">
    <property type="entry name" value="TRANSALDOLASE"/>
    <property type="match status" value="1"/>
</dbReference>
<evidence type="ECO:0000256" key="5">
    <source>
        <dbReference type="ARBA" id="ARBA00023126"/>
    </source>
</evidence>
<dbReference type="NCBIfam" id="TIGR00874">
    <property type="entry name" value="talAB"/>
    <property type="match status" value="1"/>
</dbReference>
<accession>A0A451DDB0</accession>
<dbReference type="Proteomes" id="UP000294418">
    <property type="component" value="Chromosome"/>
</dbReference>
<comment type="similarity">
    <text evidence="3">Belongs to the transaldolase family. Type 1 subfamily.</text>
</comment>
<dbReference type="AlphaFoldDB" id="A0A451DDB0"/>
<evidence type="ECO:0000256" key="6">
    <source>
        <dbReference type="ARBA" id="ARBA00023270"/>
    </source>
</evidence>
<keyword evidence="5" id="KW-0570">Pentose shunt</keyword>
<evidence type="ECO:0000256" key="8">
    <source>
        <dbReference type="NCBIfam" id="TIGR00874"/>
    </source>
</evidence>
<dbReference type="GO" id="GO:0006098">
    <property type="term" value="P:pentose-phosphate shunt"/>
    <property type="evidence" value="ECO:0007669"/>
    <property type="project" value="UniProtKB-UniRule"/>
</dbReference>